<dbReference type="Proteomes" id="UP001235030">
    <property type="component" value="Chromosome"/>
</dbReference>
<dbReference type="PANTHER" id="PTHR30252:SF4">
    <property type="entry name" value="CARBON STARVATION"/>
    <property type="match status" value="1"/>
</dbReference>
<dbReference type="RefSeq" id="WP_331476781.1">
    <property type="nucleotide sequence ID" value="NZ_CP101637.1"/>
</dbReference>
<evidence type="ECO:0000256" key="6">
    <source>
        <dbReference type="ARBA" id="ARBA00023136"/>
    </source>
</evidence>
<gene>
    <name evidence="9" type="ORF">TEMA_27030</name>
</gene>
<evidence type="ECO:0000256" key="3">
    <source>
        <dbReference type="ARBA" id="ARBA00022475"/>
    </source>
</evidence>
<dbReference type="Pfam" id="PF02554">
    <property type="entry name" value="CstA"/>
    <property type="match status" value="1"/>
</dbReference>
<evidence type="ECO:0000256" key="1">
    <source>
        <dbReference type="ARBA" id="ARBA00004651"/>
    </source>
</evidence>
<comment type="similarity">
    <text evidence="2">Belongs to the peptide transporter carbon starvation (CstA) (TC 2.A.114) family.</text>
</comment>
<dbReference type="InterPro" id="IPR003706">
    <property type="entry name" value="CstA_N"/>
</dbReference>
<accession>A0ABY9Q6X7</accession>
<keyword evidence="3" id="KW-1003">Cell membrane</keyword>
<evidence type="ECO:0000313" key="9">
    <source>
        <dbReference type="EMBL" id="WMT82332.1"/>
    </source>
</evidence>
<keyword evidence="6 7" id="KW-0472">Membrane</keyword>
<comment type="subcellular location">
    <subcellularLocation>
        <location evidence="1">Cell membrane</location>
        <topology evidence="1">Multi-pass membrane protein</topology>
    </subcellularLocation>
</comment>
<evidence type="ECO:0000259" key="8">
    <source>
        <dbReference type="Pfam" id="PF02554"/>
    </source>
</evidence>
<feature type="transmembrane region" description="Helical" evidence="7">
    <location>
        <begin position="160"/>
        <end position="178"/>
    </location>
</feature>
<keyword evidence="4 7" id="KW-0812">Transmembrane</keyword>
<evidence type="ECO:0000256" key="7">
    <source>
        <dbReference type="SAM" id="Phobius"/>
    </source>
</evidence>
<feature type="domain" description="CstA N-terminal" evidence="8">
    <location>
        <begin position="3"/>
        <end position="144"/>
    </location>
</feature>
<evidence type="ECO:0000256" key="2">
    <source>
        <dbReference type="ARBA" id="ARBA00007755"/>
    </source>
</evidence>
<keyword evidence="10" id="KW-1185">Reference proteome</keyword>
<dbReference type="EMBL" id="CP101637">
    <property type="protein sequence ID" value="WMT82332.1"/>
    <property type="molecule type" value="Genomic_DNA"/>
</dbReference>
<proteinExistence type="inferred from homology"/>
<reference evidence="9 10" key="1">
    <citation type="submission" date="2022-07" db="EMBL/GenBank/DDBJ databases">
        <title>Genome sequence of Terrisporobacter mayombei DSM6539.</title>
        <authorList>
            <person name="Boeer T."/>
            <person name="Bengelsdorf F.R."/>
            <person name="Daniel R."/>
            <person name="Poehlein A."/>
        </authorList>
    </citation>
    <scope>NUCLEOTIDE SEQUENCE [LARGE SCALE GENOMIC DNA]</scope>
    <source>
        <strain evidence="9 10">DSM 6539</strain>
    </source>
</reference>
<keyword evidence="5 7" id="KW-1133">Transmembrane helix</keyword>
<protein>
    <recommendedName>
        <fullName evidence="8">CstA N-terminal domain-containing protein</fullName>
    </recommendedName>
</protein>
<dbReference type="PANTHER" id="PTHR30252">
    <property type="entry name" value="INNER MEMBRANE PEPTIDE TRANSPORTER"/>
    <property type="match status" value="1"/>
</dbReference>
<evidence type="ECO:0000256" key="4">
    <source>
        <dbReference type="ARBA" id="ARBA00022692"/>
    </source>
</evidence>
<feature type="transmembrane region" description="Helical" evidence="7">
    <location>
        <begin position="184"/>
        <end position="205"/>
    </location>
</feature>
<feature type="transmembrane region" description="Helical" evidence="7">
    <location>
        <begin position="125"/>
        <end position="148"/>
    </location>
</feature>
<name>A0ABY9Q6X7_9FIRM</name>
<organism evidence="9 10">
    <name type="scientific">Terrisporobacter mayombei</name>
    <dbReference type="NCBI Taxonomy" id="1541"/>
    <lineage>
        <taxon>Bacteria</taxon>
        <taxon>Bacillati</taxon>
        <taxon>Bacillota</taxon>
        <taxon>Clostridia</taxon>
        <taxon>Peptostreptococcales</taxon>
        <taxon>Peptostreptococcaceae</taxon>
        <taxon>Terrisporobacter</taxon>
    </lineage>
</organism>
<evidence type="ECO:0000313" key="10">
    <source>
        <dbReference type="Proteomes" id="UP001235030"/>
    </source>
</evidence>
<sequence>MITFLACVSILVIGYFTYGTYVSKTLGYDDSIQTPAIRLEDGVDYMPMPWHKVFLIQFLNIAGTGPIFRAISGALFGPVAFLWITFGCIFAGAVHDLLSGVISMKHDGTSIPEIVEIYLGKNMKIIMVAFSIVLLVLVGTVFITSPAGLLTSMTGINKNIWLVLIIIYYIVATVLPVDKVIGKLYTIFGSALLLMAAGLFGAMIIGPYKYASRRIVYIPILIHYNSLWCNIRVPCYSITYDG</sequence>
<feature type="transmembrane region" description="Helical" evidence="7">
    <location>
        <begin position="75"/>
        <end position="94"/>
    </location>
</feature>
<evidence type="ECO:0000256" key="5">
    <source>
        <dbReference type="ARBA" id="ARBA00022989"/>
    </source>
</evidence>
<dbReference type="InterPro" id="IPR051605">
    <property type="entry name" value="CstA"/>
</dbReference>